<dbReference type="Proteomes" id="UP001185331">
    <property type="component" value="Unassembled WGS sequence"/>
</dbReference>
<dbReference type="AlphaFoldDB" id="A0AAE3XDG8"/>
<reference evidence="1" key="1">
    <citation type="submission" date="2023-07" db="EMBL/GenBank/DDBJ databases">
        <title>Sorghum-associated microbial communities from plants grown in Nebraska, USA.</title>
        <authorList>
            <person name="Schachtman D."/>
        </authorList>
    </citation>
    <scope>NUCLEOTIDE SEQUENCE</scope>
    <source>
        <strain evidence="1">BE330</strain>
    </source>
</reference>
<protein>
    <submittedName>
        <fullName evidence="1">Uncharacterized protein</fullName>
    </submittedName>
</protein>
<comment type="caution">
    <text evidence="1">The sequence shown here is derived from an EMBL/GenBank/DDBJ whole genome shotgun (WGS) entry which is preliminary data.</text>
</comment>
<evidence type="ECO:0000313" key="1">
    <source>
        <dbReference type="EMBL" id="MDR6218873.1"/>
    </source>
</evidence>
<evidence type="ECO:0000313" key="2">
    <source>
        <dbReference type="Proteomes" id="UP001185331"/>
    </source>
</evidence>
<organism evidence="1 2">
    <name type="scientific">Deinococcus soli</name>
    <name type="common">ex Cha et al. 2016</name>
    <dbReference type="NCBI Taxonomy" id="1309411"/>
    <lineage>
        <taxon>Bacteria</taxon>
        <taxon>Thermotogati</taxon>
        <taxon>Deinococcota</taxon>
        <taxon>Deinococci</taxon>
        <taxon>Deinococcales</taxon>
        <taxon>Deinococcaceae</taxon>
        <taxon>Deinococcus</taxon>
    </lineage>
</organism>
<name>A0AAE3XDG8_9DEIO</name>
<sequence>MHTFIRHALNRGRIRHLRETGGPLRTRADINWWLHRLLC</sequence>
<gene>
    <name evidence="1" type="ORF">J2Y00_002470</name>
</gene>
<dbReference type="EMBL" id="JAVDQK010000005">
    <property type="protein sequence ID" value="MDR6218873.1"/>
    <property type="molecule type" value="Genomic_DNA"/>
</dbReference>
<proteinExistence type="predicted"/>
<accession>A0AAE3XDG8</accession>